<accession>A0A4V3HQ95</accession>
<keyword evidence="2" id="KW-1185">Reference proteome</keyword>
<sequence>MDRYTEQDTQPISEAPAFFMTGFGYSVMHATKPGTIGLTVATSPLSLSLSAGLVTDQVLPNSFIGAELPWLDITDGLTGAPGSVLCTEPGADVPLPLDTILATVTLSWLTNTHPRCIYSNKFPAGVPFRRTKHFGISNSTRTRSCALRLGCGGHFPALEEPESMLAGPEEFLQKIIPHDLAPREVQS</sequence>
<dbReference type="EMBL" id="QAPG01010710">
    <property type="protein sequence ID" value="TDZ13829.1"/>
    <property type="molecule type" value="Genomic_DNA"/>
</dbReference>
<dbReference type="InterPro" id="IPR029058">
    <property type="entry name" value="AB_hydrolase_fold"/>
</dbReference>
<protein>
    <recommendedName>
        <fullName evidence="3">Epoxide hydrolase</fullName>
    </recommendedName>
</protein>
<gene>
    <name evidence="1" type="ORF">C8035_v002400</name>
</gene>
<comment type="caution">
    <text evidence="1">The sequence shown here is derived from an EMBL/GenBank/DDBJ whole genome shotgun (WGS) entry which is preliminary data.</text>
</comment>
<dbReference type="Gene3D" id="3.40.50.1820">
    <property type="entry name" value="alpha/beta hydrolase"/>
    <property type="match status" value="1"/>
</dbReference>
<organism evidence="1 2">
    <name type="scientific">Colletotrichum spinosum</name>
    <dbReference type="NCBI Taxonomy" id="1347390"/>
    <lineage>
        <taxon>Eukaryota</taxon>
        <taxon>Fungi</taxon>
        <taxon>Dikarya</taxon>
        <taxon>Ascomycota</taxon>
        <taxon>Pezizomycotina</taxon>
        <taxon>Sordariomycetes</taxon>
        <taxon>Hypocreomycetidae</taxon>
        <taxon>Glomerellales</taxon>
        <taxon>Glomerellaceae</taxon>
        <taxon>Colletotrichum</taxon>
        <taxon>Colletotrichum orbiculare species complex</taxon>
    </lineage>
</organism>
<proteinExistence type="predicted"/>
<evidence type="ECO:0000313" key="2">
    <source>
        <dbReference type="Proteomes" id="UP000295083"/>
    </source>
</evidence>
<evidence type="ECO:0000313" key="1">
    <source>
        <dbReference type="EMBL" id="TDZ13829.1"/>
    </source>
</evidence>
<evidence type="ECO:0008006" key="3">
    <source>
        <dbReference type="Google" id="ProtNLM"/>
    </source>
</evidence>
<dbReference type="Proteomes" id="UP000295083">
    <property type="component" value="Unassembled WGS sequence"/>
</dbReference>
<dbReference type="AlphaFoldDB" id="A0A4V3HQ95"/>
<name>A0A4V3HQ95_9PEZI</name>
<reference evidence="1 2" key="1">
    <citation type="submission" date="2018-11" db="EMBL/GenBank/DDBJ databases">
        <title>Genome sequence and assembly of Colletotrichum spinosum.</title>
        <authorList>
            <person name="Gan P."/>
            <person name="Shirasu K."/>
        </authorList>
    </citation>
    <scope>NUCLEOTIDE SEQUENCE [LARGE SCALE GENOMIC DNA]</scope>
    <source>
        <strain evidence="1 2">CBS 515.97</strain>
    </source>
</reference>